<evidence type="ECO:0000256" key="3">
    <source>
        <dbReference type="ARBA" id="ARBA00022692"/>
    </source>
</evidence>
<protein>
    <submittedName>
        <fullName evidence="7">Transmembrane protein TauE like</fullName>
    </submittedName>
</protein>
<dbReference type="STRING" id="56857.A0A200Q006"/>
<evidence type="ECO:0000256" key="5">
    <source>
        <dbReference type="ARBA" id="ARBA00023136"/>
    </source>
</evidence>
<dbReference type="GO" id="GO:0016567">
    <property type="term" value="P:protein ubiquitination"/>
    <property type="evidence" value="ECO:0007669"/>
    <property type="project" value="TreeGrafter"/>
</dbReference>
<feature type="transmembrane region" description="Helical" evidence="6">
    <location>
        <begin position="128"/>
        <end position="147"/>
    </location>
</feature>
<dbReference type="AlphaFoldDB" id="A0A200Q006"/>
<comment type="similarity">
    <text evidence="2">Belongs to the 4-toluene sulfonate uptake permease (TSUP) (TC 2.A.102) family.</text>
</comment>
<name>A0A200Q006_MACCD</name>
<evidence type="ECO:0000256" key="6">
    <source>
        <dbReference type="SAM" id="Phobius"/>
    </source>
</evidence>
<keyword evidence="5 6" id="KW-0472">Membrane</keyword>
<dbReference type="PANTHER" id="PTHR14255:SF1">
    <property type="entry name" value="SULFITE EXPORTER TAUE_SAFE FAMILY PROTEIN 3"/>
    <property type="match status" value="1"/>
</dbReference>
<feature type="transmembrane region" description="Helical" evidence="6">
    <location>
        <begin position="159"/>
        <end position="179"/>
    </location>
</feature>
<organism evidence="7 8">
    <name type="scientific">Macleaya cordata</name>
    <name type="common">Five-seeded plume-poppy</name>
    <name type="synonym">Bocconia cordata</name>
    <dbReference type="NCBI Taxonomy" id="56857"/>
    <lineage>
        <taxon>Eukaryota</taxon>
        <taxon>Viridiplantae</taxon>
        <taxon>Streptophyta</taxon>
        <taxon>Embryophyta</taxon>
        <taxon>Tracheophyta</taxon>
        <taxon>Spermatophyta</taxon>
        <taxon>Magnoliopsida</taxon>
        <taxon>Ranunculales</taxon>
        <taxon>Papaveraceae</taxon>
        <taxon>Papaveroideae</taxon>
        <taxon>Macleaya</taxon>
    </lineage>
</organism>
<dbReference type="InterPro" id="IPR002781">
    <property type="entry name" value="TM_pro_TauE-like"/>
</dbReference>
<proteinExistence type="inferred from homology"/>
<feature type="transmembrane region" description="Helical" evidence="6">
    <location>
        <begin position="446"/>
        <end position="471"/>
    </location>
</feature>
<gene>
    <name evidence="7" type="ORF">BVC80_1695g9</name>
</gene>
<keyword evidence="3 6" id="KW-0812">Transmembrane</keyword>
<dbReference type="Pfam" id="PF01925">
    <property type="entry name" value="TauE"/>
    <property type="match status" value="2"/>
</dbReference>
<dbReference type="EMBL" id="MVGT01003506">
    <property type="protein sequence ID" value="OVA03810.1"/>
    <property type="molecule type" value="Genomic_DNA"/>
</dbReference>
<feature type="transmembrane region" description="Helical" evidence="6">
    <location>
        <begin position="12"/>
        <end position="33"/>
    </location>
</feature>
<evidence type="ECO:0000256" key="1">
    <source>
        <dbReference type="ARBA" id="ARBA00004141"/>
    </source>
</evidence>
<comment type="subcellular location">
    <subcellularLocation>
        <location evidence="1">Membrane</location>
        <topology evidence="1">Multi-pass membrane protein</topology>
    </subcellularLocation>
</comment>
<feature type="transmembrane region" description="Helical" evidence="6">
    <location>
        <begin position="347"/>
        <end position="373"/>
    </location>
</feature>
<evidence type="ECO:0000256" key="4">
    <source>
        <dbReference type="ARBA" id="ARBA00022989"/>
    </source>
</evidence>
<evidence type="ECO:0000313" key="7">
    <source>
        <dbReference type="EMBL" id="OVA03810.1"/>
    </source>
</evidence>
<reference evidence="7 8" key="1">
    <citation type="journal article" date="2017" name="Mol. Plant">
        <title>The Genome of Medicinal Plant Macleaya cordata Provides New Insights into Benzylisoquinoline Alkaloids Metabolism.</title>
        <authorList>
            <person name="Liu X."/>
            <person name="Liu Y."/>
            <person name="Huang P."/>
            <person name="Ma Y."/>
            <person name="Qing Z."/>
            <person name="Tang Q."/>
            <person name="Cao H."/>
            <person name="Cheng P."/>
            <person name="Zheng Y."/>
            <person name="Yuan Z."/>
            <person name="Zhou Y."/>
            <person name="Liu J."/>
            <person name="Tang Z."/>
            <person name="Zhuo Y."/>
            <person name="Zhang Y."/>
            <person name="Yu L."/>
            <person name="Huang J."/>
            <person name="Yang P."/>
            <person name="Peng Q."/>
            <person name="Zhang J."/>
            <person name="Jiang W."/>
            <person name="Zhang Z."/>
            <person name="Lin K."/>
            <person name="Ro D.K."/>
            <person name="Chen X."/>
            <person name="Xiong X."/>
            <person name="Shang Y."/>
            <person name="Huang S."/>
            <person name="Zeng J."/>
        </authorList>
    </citation>
    <scope>NUCLEOTIDE SEQUENCE [LARGE SCALE GENOMIC DNA]</scope>
    <source>
        <strain evidence="8">cv. BLH2017</strain>
        <tissue evidence="7">Root</tissue>
    </source>
</reference>
<comment type="caution">
    <text evidence="7">The sequence shown here is derived from an EMBL/GenBank/DDBJ whole genome shotgun (WGS) entry which is preliminary data.</text>
</comment>
<dbReference type="Proteomes" id="UP000195402">
    <property type="component" value="Unassembled WGS sequence"/>
</dbReference>
<feature type="transmembrane region" description="Helical" evidence="6">
    <location>
        <begin position="415"/>
        <end position="434"/>
    </location>
</feature>
<feature type="transmembrane region" description="Helical" evidence="6">
    <location>
        <begin position="302"/>
        <end position="326"/>
    </location>
</feature>
<sequence length="490" mass="53862">MAEFRARIHLQEISLVAAIVGFTILLASVLVSAEINLKNEASSRYYNGTTQEVELDYYFLYFRNFLWKSDGTGYQHVWPEMKFGWRIIIGSIVGFFGAALGSGGGVGGGGIFVPMLTLIIGFDSKSSAPISKCMIVGTAASTVYYNLKRRHPTLDMPIIDYNLALLVQPMLMLGISIGVALNVVFANWMVTVLLIFFFAGTSTMAFFKGVETWKKETILKKVVHTFFMHFMWQSTGSEEVAYKPLPSGPSHGTHEERNASEKAEVPILENVQWRELGLLVFVWVSFLVVQIVKINTATCYTAYWVLNLMQIPISVGVTLHEAVSLYKGKKAIASMGEGGRNFKVHQLILYSFFGLLAGTVGGMLGLAGGFILGPVFLELGIPPQVSSATTTFAITFSASMSVVEYYLLNRFPVPYALYFVAVATVAALVGQRVVSKMIIILGRTSLIIFILALIIFMSAISLGGVGIANMIGKIERNEYMGFENLCKYDA</sequence>
<feature type="transmembrane region" description="Helical" evidence="6">
    <location>
        <begin position="276"/>
        <end position="296"/>
    </location>
</feature>
<dbReference type="InParanoid" id="A0A200Q006"/>
<evidence type="ECO:0000313" key="8">
    <source>
        <dbReference type="Proteomes" id="UP000195402"/>
    </source>
</evidence>
<evidence type="ECO:0000256" key="2">
    <source>
        <dbReference type="ARBA" id="ARBA00009142"/>
    </source>
</evidence>
<dbReference type="PANTHER" id="PTHR14255">
    <property type="entry name" value="CEREBLON"/>
    <property type="match status" value="1"/>
</dbReference>
<keyword evidence="8" id="KW-1185">Reference proteome</keyword>
<feature type="transmembrane region" description="Helical" evidence="6">
    <location>
        <begin position="385"/>
        <end position="408"/>
    </location>
</feature>
<dbReference type="GO" id="GO:0016020">
    <property type="term" value="C:membrane"/>
    <property type="evidence" value="ECO:0007669"/>
    <property type="project" value="UniProtKB-SubCell"/>
</dbReference>
<dbReference type="OMA" id="QLLMYCF"/>
<keyword evidence="4 6" id="KW-1133">Transmembrane helix</keyword>
<dbReference type="FunCoup" id="A0A200Q006">
    <property type="interactions" value="182"/>
</dbReference>
<feature type="transmembrane region" description="Helical" evidence="6">
    <location>
        <begin position="185"/>
        <end position="207"/>
    </location>
</feature>
<dbReference type="OrthoDB" id="434519at2759"/>
<accession>A0A200Q006</accession>
<dbReference type="GO" id="GO:0031464">
    <property type="term" value="C:Cul4A-RING E3 ubiquitin ligase complex"/>
    <property type="evidence" value="ECO:0007669"/>
    <property type="project" value="TreeGrafter"/>
</dbReference>